<evidence type="ECO:0000313" key="2">
    <source>
        <dbReference type="EMBL" id="KAL0467635.1"/>
    </source>
</evidence>
<name>A0ABR3D4K0_NEUIN</name>
<dbReference type="Proteomes" id="UP001451303">
    <property type="component" value="Unassembled WGS sequence"/>
</dbReference>
<evidence type="ECO:0000256" key="1">
    <source>
        <dbReference type="SAM" id="SignalP"/>
    </source>
</evidence>
<reference evidence="2 3" key="1">
    <citation type="submission" date="2023-09" db="EMBL/GenBank/DDBJ databases">
        <title>Multi-omics analysis of a traditional fermented food reveals byproduct-associated fungal strains for waste-to-food upcycling.</title>
        <authorList>
            <consortium name="Lawrence Berkeley National Laboratory"/>
            <person name="Rekdal V.M."/>
            <person name="Villalobos-Escobedo J.M."/>
            <person name="Rodriguez-Valeron N."/>
            <person name="Garcia M.O."/>
            <person name="Vasquez D.P."/>
            <person name="Damayanti I."/>
            <person name="Sorensen P.M."/>
            <person name="Baidoo E.E."/>
            <person name="De Carvalho A.C."/>
            <person name="Riley R."/>
            <person name="Lipzen A."/>
            <person name="He G."/>
            <person name="Yan M."/>
            <person name="Haridas S."/>
            <person name="Daum C."/>
            <person name="Yoshinaga Y."/>
            <person name="Ng V."/>
            <person name="Grigoriev I.V."/>
            <person name="Munk R."/>
            <person name="Nuraida L."/>
            <person name="Wijaya C.H."/>
            <person name="Morales P.-C."/>
            <person name="Keasling J.D."/>
        </authorList>
    </citation>
    <scope>NUCLEOTIDE SEQUENCE [LARGE SCALE GENOMIC DNA]</scope>
    <source>
        <strain evidence="2 3">FGSC 2613</strain>
    </source>
</reference>
<protein>
    <recommendedName>
        <fullName evidence="4">Secreted protein</fullName>
    </recommendedName>
</protein>
<proteinExistence type="predicted"/>
<sequence>MPAVLLVGRLVAASSSSSSSSPASECWCQSFFLQSERGAQAPRGTVRRLTSTIVGDPRVTGNTLDVERGITRRRFRVWVFLADSTARESWATRLSGVVVVVKSDCREVFGERSR</sequence>
<organism evidence="2 3">
    <name type="scientific">Neurospora intermedia</name>
    <dbReference type="NCBI Taxonomy" id="5142"/>
    <lineage>
        <taxon>Eukaryota</taxon>
        <taxon>Fungi</taxon>
        <taxon>Dikarya</taxon>
        <taxon>Ascomycota</taxon>
        <taxon>Pezizomycotina</taxon>
        <taxon>Sordariomycetes</taxon>
        <taxon>Sordariomycetidae</taxon>
        <taxon>Sordariales</taxon>
        <taxon>Sordariaceae</taxon>
        <taxon>Neurospora</taxon>
    </lineage>
</organism>
<gene>
    <name evidence="2" type="ORF">QR685DRAFT_574427</name>
</gene>
<feature type="chain" id="PRO_5045085218" description="Secreted protein" evidence="1">
    <location>
        <begin position="17"/>
        <end position="114"/>
    </location>
</feature>
<evidence type="ECO:0008006" key="4">
    <source>
        <dbReference type="Google" id="ProtNLM"/>
    </source>
</evidence>
<evidence type="ECO:0000313" key="3">
    <source>
        <dbReference type="Proteomes" id="UP001451303"/>
    </source>
</evidence>
<comment type="caution">
    <text evidence="2">The sequence shown here is derived from an EMBL/GenBank/DDBJ whole genome shotgun (WGS) entry which is preliminary data.</text>
</comment>
<accession>A0ABR3D4K0</accession>
<keyword evidence="1" id="KW-0732">Signal</keyword>
<feature type="signal peptide" evidence="1">
    <location>
        <begin position="1"/>
        <end position="16"/>
    </location>
</feature>
<keyword evidence="3" id="KW-1185">Reference proteome</keyword>
<dbReference type="EMBL" id="JAVLET010000009">
    <property type="protein sequence ID" value="KAL0467635.1"/>
    <property type="molecule type" value="Genomic_DNA"/>
</dbReference>